<evidence type="ECO:0000256" key="2">
    <source>
        <dbReference type="ARBA" id="ARBA00022729"/>
    </source>
</evidence>
<dbReference type="SUPFAM" id="SSF48726">
    <property type="entry name" value="Immunoglobulin"/>
    <property type="match status" value="1"/>
</dbReference>
<accession>A0A2P4TG65</accession>
<dbReference type="AlphaFoldDB" id="A0A2P4TG65"/>
<keyword evidence="8" id="KW-1185">Reference proteome</keyword>
<feature type="signal peptide" evidence="6">
    <location>
        <begin position="1"/>
        <end position="24"/>
    </location>
</feature>
<dbReference type="GO" id="GO:0005911">
    <property type="term" value="C:cell-cell junction"/>
    <property type="evidence" value="ECO:0007669"/>
    <property type="project" value="TreeGrafter"/>
</dbReference>
<keyword evidence="4" id="KW-0325">Glycoprotein</keyword>
<dbReference type="EMBL" id="PPHD01000548">
    <property type="protein sequence ID" value="POI35346.1"/>
    <property type="molecule type" value="Genomic_DNA"/>
</dbReference>
<dbReference type="InterPro" id="IPR036179">
    <property type="entry name" value="Ig-like_dom_sf"/>
</dbReference>
<name>A0A2P4TG65_BAMTH</name>
<keyword evidence="2 6" id="KW-0732">Signal</keyword>
<evidence type="ECO:0000313" key="7">
    <source>
        <dbReference type="EMBL" id="POI35346.1"/>
    </source>
</evidence>
<dbReference type="Gene3D" id="2.60.40.10">
    <property type="entry name" value="Immunoglobulins"/>
    <property type="match status" value="1"/>
</dbReference>
<dbReference type="InterPro" id="IPR013783">
    <property type="entry name" value="Ig-like_fold"/>
</dbReference>
<evidence type="ECO:0000256" key="5">
    <source>
        <dbReference type="SAM" id="Phobius"/>
    </source>
</evidence>
<evidence type="ECO:0000256" key="3">
    <source>
        <dbReference type="ARBA" id="ARBA00023136"/>
    </source>
</evidence>
<evidence type="ECO:0000256" key="1">
    <source>
        <dbReference type="ARBA" id="ARBA00004370"/>
    </source>
</evidence>
<evidence type="ECO:0000313" key="8">
    <source>
        <dbReference type="Proteomes" id="UP000237246"/>
    </source>
</evidence>
<dbReference type="Proteomes" id="UP000237246">
    <property type="component" value="Unassembled WGS sequence"/>
</dbReference>
<keyword evidence="3 5" id="KW-0472">Membrane</keyword>
<comment type="caution">
    <text evidence="7">The sequence shown here is derived from an EMBL/GenBank/DDBJ whole genome shotgun (WGS) entry which is preliminary data.</text>
</comment>
<dbReference type="OrthoDB" id="6353782at2759"/>
<evidence type="ECO:0008006" key="9">
    <source>
        <dbReference type="Google" id="ProtNLM"/>
    </source>
</evidence>
<protein>
    <recommendedName>
        <fullName evidence="9">Immunoglobulin V-set domain-containing protein</fullName>
    </recommendedName>
</protein>
<keyword evidence="5" id="KW-1133">Transmembrane helix</keyword>
<evidence type="ECO:0000256" key="4">
    <source>
        <dbReference type="ARBA" id="ARBA00023180"/>
    </source>
</evidence>
<reference evidence="7 8" key="1">
    <citation type="submission" date="2018-01" db="EMBL/GenBank/DDBJ databases">
        <title>Comparison of the Chinese Bamboo Partridge and Red Junglefowl genome sequences highlights the importance of demography in genome evolution.</title>
        <authorList>
            <person name="Tiley G.P."/>
            <person name="Kimball R.T."/>
            <person name="Braun E.L."/>
            <person name="Burleigh J.G."/>
        </authorList>
    </citation>
    <scope>NUCLEOTIDE SEQUENCE [LARGE SCALE GENOMIC DNA]</scope>
    <source>
        <strain evidence="7">RTK389</strain>
        <tissue evidence="7">Blood</tissue>
    </source>
</reference>
<organism evidence="7 8">
    <name type="scientific">Bambusicola thoracicus</name>
    <name type="common">Chinese bamboo-partridge</name>
    <name type="synonym">Perdix thoracica</name>
    <dbReference type="NCBI Taxonomy" id="9083"/>
    <lineage>
        <taxon>Eukaryota</taxon>
        <taxon>Metazoa</taxon>
        <taxon>Chordata</taxon>
        <taxon>Craniata</taxon>
        <taxon>Vertebrata</taxon>
        <taxon>Euteleostomi</taxon>
        <taxon>Archelosauria</taxon>
        <taxon>Archosauria</taxon>
        <taxon>Dinosauria</taxon>
        <taxon>Saurischia</taxon>
        <taxon>Theropoda</taxon>
        <taxon>Coelurosauria</taxon>
        <taxon>Aves</taxon>
        <taxon>Neognathae</taxon>
        <taxon>Galloanserae</taxon>
        <taxon>Galliformes</taxon>
        <taxon>Phasianidae</taxon>
        <taxon>Perdicinae</taxon>
        <taxon>Bambusicola</taxon>
    </lineage>
</organism>
<gene>
    <name evidence="7" type="ORF">CIB84_000902</name>
</gene>
<keyword evidence="5" id="KW-0812">Transmembrane</keyword>
<sequence>MCHGWHCGGLTSLLLLLLLGQNLGLLIEIPQDVVSGTMGQSVLLPVSYRVNSSHLFPVSIVWKFCNSSQVIITCTVRNCSLDAWGAPKKCTVMCFPHVTHRGRVELFPENASLLLRDLQLSDSGVYSITFQQLNQSRQITLAVHKQRVSTEHPDEGTERGAGQRTAARIPCYSLGACYCFILLLLQLLFHLLCMRGGSQQQGRPGEA</sequence>
<comment type="subcellular location">
    <subcellularLocation>
        <location evidence="1">Membrane</location>
    </subcellularLocation>
</comment>
<feature type="transmembrane region" description="Helical" evidence="5">
    <location>
        <begin position="172"/>
        <end position="193"/>
    </location>
</feature>
<feature type="chain" id="PRO_5015187157" description="Immunoglobulin V-set domain-containing protein" evidence="6">
    <location>
        <begin position="25"/>
        <end position="207"/>
    </location>
</feature>
<dbReference type="GO" id="GO:0016020">
    <property type="term" value="C:membrane"/>
    <property type="evidence" value="ECO:0007669"/>
    <property type="project" value="UniProtKB-SubCell"/>
</dbReference>
<evidence type="ECO:0000256" key="6">
    <source>
        <dbReference type="SAM" id="SignalP"/>
    </source>
</evidence>
<dbReference type="PANTHER" id="PTHR12080">
    <property type="entry name" value="SIGNALING LYMPHOCYTIC ACTIVATION MOLECULE"/>
    <property type="match status" value="1"/>
</dbReference>
<proteinExistence type="predicted"/>
<dbReference type="InterPro" id="IPR015631">
    <property type="entry name" value="CD2/SLAM_rcpt"/>
</dbReference>
<dbReference type="PANTHER" id="PTHR12080:SF59">
    <property type="entry name" value="HEPATIC AND GLIAL CELL ADHESION MOLECULE"/>
    <property type="match status" value="1"/>
</dbReference>